<evidence type="ECO:0000256" key="2">
    <source>
        <dbReference type="ARBA" id="ARBA00008869"/>
    </source>
</evidence>
<dbReference type="GO" id="GO:0005524">
    <property type="term" value="F:ATP binding"/>
    <property type="evidence" value="ECO:0007669"/>
    <property type="project" value="UniProtKB-KW"/>
</dbReference>
<dbReference type="EMBL" id="MCOG01000050">
    <property type="protein sequence ID" value="ORY66681.1"/>
    <property type="molecule type" value="Genomic_DNA"/>
</dbReference>
<evidence type="ECO:0000256" key="4">
    <source>
        <dbReference type="ARBA" id="ARBA00022692"/>
    </source>
</evidence>
<feature type="transmembrane region" description="Helical" evidence="9">
    <location>
        <begin position="1244"/>
        <end position="1266"/>
    </location>
</feature>
<feature type="transmembrane region" description="Helical" evidence="9">
    <location>
        <begin position="978"/>
        <end position="997"/>
    </location>
</feature>
<feature type="transmembrane region" description="Helical" evidence="9">
    <location>
        <begin position="319"/>
        <end position="345"/>
    </location>
</feature>
<dbReference type="GO" id="GO:0140359">
    <property type="term" value="F:ABC-type transporter activity"/>
    <property type="evidence" value="ECO:0007669"/>
    <property type="project" value="InterPro"/>
</dbReference>
<dbReference type="Gene3D" id="3.40.50.300">
    <property type="entry name" value="P-loop containing nucleotide triphosphate hydrolases"/>
    <property type="match status" value="2"/>
</dbReference>
<evidence type="ECO:0000313" key="12">
    <source>
        <dbReference type="Proteomes" id="UP000193920"/>
    </source>
</evidence>
<reference evidence="11 12" key="1">
    <citation type="submission" date="2016-08" db="EMBL/GenBank/DDBJ databases">
        <title>A Parts List for Fungal Cellulosomes Revealed by Comparative Genomics.</title>
        <authorList>
            <consortium name="DOE Joint Genome Institute"/>
            <person name="Haitjema C.H."/>
            <person name="Gilmore S.P."/>
            <person name="Henske J.K."/>
            <person name="Solomon K.V."/>
            <person name="De Groot R."/>
            <person name="Kuo A."/>
            <person name="Mondo S.J."/>
            <person name="Salamov A.A."/>
            <person name="Labutti K."/>
            <person name="Zhao Z."/>
            <person name="Chiniquy J."/>
            <person name="Barry K."/>
            <person name="Brewer H.M."/>
            <person name="Purvine S.O."/>
            <person name="Wright A.T."/>
            <person name="Boxma B."/>
            <person name="Van Alen T."/>
            <person name="Hackstein J.H."/>
            <person name="Baker S.E."/>
            <person name="Grigoriev I.V."/>
            <person name="O'Malley M.A."/>
        </authorList>
    </citation>
    <scope>NUCLEOTIDE SEQUENCE [LARGE SCALE GENOMIC DNA]</scope>
    <source>
        <strain evidence="11 12">G1</strain>
    </source>
</reference>
<feature type="transmembrane region" description="Helical" evidence="9">
    <location>
        <begin position="278"/>
        <end position="299"/>
    </location>
</feature>
<dbReference type="InterPro" id="IPR003439">
    <property type="entry name" value="ABC_transporter-like_ATP-bd"/>
</dbReference>
<keyword evidence="6" id="KW-0067">ATP-binding</keyword>
<evidence type="ECO:0000256" key="7">
    <source>
        <dbReference type="ARBA" id="ARBA00022989"/>
    </source>
</evidence>
<organism evidence="11 12">
    <name type="scientific">Neocallimastix californiae</name>
    <dbReference type="NCBI Taxonomy" id="1754190"/>
    <lineage>
        <taxon>Eukaryota</taxon>
        <taxon>Fungi</taxon>
        <taxon>Fungi incertae sedis</taxon>
        <taxon>Chytridiomycota</taxon>
        <taxon>Chytridiomycota incertae sedis</taxon>
        <taxon>Neocallimastigomycetes</taxon>
        <taxon>Neocallimastigales</taxon>
        <taxon>Neocallimastigaceae</taxon>
        <taxon>Neocallimastix</taxon>
    </lineage>
</organism>
<feature type="transmembrane region" description="Helical" evidence="9">
    <location>
        <begin position="454"/>
        <end position="475"/>
    </location>
</feature>
<feature type="transmembrane region" description="Helical" evidence="9">
    <location>
        <begin position="21"/>
        <end position="40"/>
    </location>
</feature>
<dbReference type="SMART" id="SM00382">
    <property type="entry name" value="AAA"/>
    <property type="match status" value="2"/>
</dbReference>
<feature type="transmembrane region" description="Helical" evidence="9">
    <location>
        <begin position="387"/>
        <end position="406"/>
    </location>
</feature>
<dbReference type="PANTHER" id="PTHR19229:SF265">
    <property type="match status" value="1"/>
</dbReference>
<dbReference type="InterPro" id="IPR013525">
    <property type="entry name" value="ABC2_TM"/>
</dbReference>
<keyword evidence="8 9" id="KW-0472">Membrane</keyword>
<dbReference type="PANTHER" id="PTHR19229">
    <property type="entry name" value="ATP-BINDING CASSETTE TRANSPORTER SUBFAMILY A ABCA"/>
    <property type="match status" value="1"/>
</dbReference>
<keyword evidence="12" id="KW-1185">Reference proteome</keyword>
<comment type="similarity">
    <text evidence="2">Belongs to the ABC transporter superfamily. ABCA family.</text>
</comment>
<evidence type="ECO:0000256" key="9">
    <source>
        <dbReference type="SAM" id="Phobius"/>
    </source>
</evidence>
<feature type="transmembrane region" description="Helical" evidence="9">
    <location>
        <begin position="1409"/>
        <end position="1430"/>
    </location>
</feature>
<keyword evidence="5" id="KW-0547">Nucleotide-binding</keyword>
<dbReference type="PROSITE" id="PS50893">
    <property type="entry name" value="ABC_TRANSPORTER_2"/>
    <property type="match status" value="2"/>
</dbReference>
<evidence type="ECO:0000256" key="8">
    <source>
        <dbReference type="ARBA" id="ARBA00023136"/>
    </source>
</evidence>
<dbReference type="FunFam" id="3.40.50.300:FF:000335">
    <property type="entry name" value="ATP binding cassette subfamily A member 5"/>
    <property type="match status" value="2"/>
</dbReference>
<dbReference type="InterPro" id="IPR027417">
    <property type="entry name" value="P-loop_NTPase"/>
</dbReference>
<dbReference type="STRING" id="1754190.A0A1Y2E562"/>
<name>A0A1Y2E562_9FUNG</name>
<dbReference type="GO" id="GO:0016887">
    <property type="term" value="F:ATP hydrolysis activity"/>
    <property type="evidence" value="ECO:0007669"/>
    <property type="project" value="InterPro"/>
</dbReference>
<comment type="subcellular location">
    <subcellularLocation>
        <location evidence="1">Membrane</location>
        <topology evidence="1">Multi-pass membrane protein</topology>
    </subcellularLocation>
</comment>
<dbReference type="GO" id="GO:0016020">
    <property type="term" value="C:membrane"/>
    <property type="evidence" value="ECO:0007669"/>
    <property type="project" value="UniProtKB-SubCell"/>
</dbReference>
<gene>
    <name evidence="11" type="ORF">LY90DRAFT_667855</name>
</gene>
<dbReference type="InterPro" id="IPR026082">
    <property type="entry name" value="ABCA"/>
</dbReference>
<evidence type="ECO:0000256" key="5">
    <source>
        <dbReference type="ARBA" id="ARBA00022741"/>
    </source>
</evidence>
<evidence type="ECO:0000256" key="6">
    <source>
        <dbReference type="ARBA" id="ARBA00022840"/>
    </source>
</evidence>
<evidence type="ECO:0000259" key="10">
    <source>
        <dbReference type="PROSITE" id="PS50893"/>
    </source>
</evidence>
<dbReference type="Pfam" id="PF00005">
    <property type="entry name" value="ABC_tran"/>
    <property type="match status" value="2"/>
</dbReference>
<evidence type="ECO:0000256" key="3">
    <source>
        <dbReference type="ARBA" id="ARBA00022448"/>
    </source>
</evidence>
<protein>
    <recommendedName>
        <fullName evidence="10">ABC transporter domain-containing protein</fullName>
    </recommendedName>
</protein>
<feature type="transmembrane region" description="Helical" evidence="9">
    <location>
        <begin position="1167"/>
        <end position="1187"/>
    </location>
</feature>
<dbReference type="CDD" id="cd03263">
    <property type="entry name" value="ABC_subfamily_A"/>
    <property type="match status" value="2"/>
</dbReference>
<dbReference type="InterPro" id="IPR017871">
    <property type="entry name" value="ABC_transporter-like_CS"/>
</dbReference>
<feature type="domain" description="ABC transporter" evidence="10">
    <location>
        <begin position="1579"/>
        <end position="1816"/>
    </location>
</feature>
<keyword evidence="7 9" id="KW-1133">Transmembrane helix</keyword>
<proteinExistence type="inferred from homology"/>
<feature type="transmembrane region" description="Helical" evidence="9">
    <location>
        <begin position="351"/>
        <end position="375"/>
    </location>
</feature>
<dbReference type="PROSITE" id="PS00211">
    <property type="entry name" value="ABC_TRANSPORTER_1"/>
    <property type="match status" value="1"/>
</dbReference>
<dbReference type="Proteomes" id="UP000193920">
    <property type="component" value="Unassembled WGS sequence"/>
</dbReference>
<feature type="transmembrane region" description="Helical" evidence="9">
    <location>
        <begin position="412"/>
        <end position="434"/>
    </location>
</feature>
<feature type="transmembrane region" description="Helical" evidence="9">
    <location>
        <begin position="1207"/>
        <end position="1232"/>
    </location>
</feature>
<dbReference type="InterPro" id="IPR003593">
    <property type="entry name" value="AAA+_ATPase"/>
</dbReference>
<comment type="caution">
    <text evidence="11">The sequence shown here is derived from an EMBL/GenBank/DDBJ whole genome shotgun (WGS) entry which is preliminary data.</text>
</comment>
<feature type="domain" description="ABC transporter" evidence="10">
    <location>
        <begin position="540"/>
        <end position="771"/>
    </location>
</feature>
<keyword evidence="3" id="KW-0813">Transport</keyword>
<dbReference type="Pfam" id="PF12698">
    <property type="entry name" value="ABC2_membrane_3"/>
    <property type="match status" value="2"/>
</dbReference>
<dbReference type="SUPFAM" id="SSF52540">
    <property type="entry name" value="P-loop containing nucleoside triphosphate hydrolases"/>
    <property type="match status" value="2"/>
</dbReference>
<dbReference type="OrthoDB" id="66620at2759"/>
<accession>A0A1Y2E562</accession>
<keyword evidence="4 9" id="KW-0812">Transmembrane</keyword>
<evidence type="ECO:0000313" key="11">
    <source>
        <dbReference type="EMBL" id="ORY66681.1"/>
    </source>
</evidence>
<sequence length="1900" mass="220647">MRLYQIKTLIWRNIILKRRSSLFTFLEIIIPTVIILFIGLKSKYTDKEINITEITNSPVLVIDDVNNLPGYQLSHYRFDFLFSDNFEKQNEFISNFKSNDIFKEFKIIPNDKDFTRSNVEINDLYEEYEEYSKYNASNTVEFNPYSPNYFNNTNRIFEMKINIVNSEKELYSNHQMKDNFFHYGVIFKSETKYTIFFNNYYELEEMLKGESEKVYKYDYRYYDPIQTVSLFQLLIDKAIIKTLSDSSKTSIPDIQIRKKVMDQKGYSYKSKVNNMQSYMPFLMTIYYIPCICSLLNHLVIEKETKIKQSLIIIGLKRSIFWGSWALIYTFIIVVSSSLCILFMYYFKLFVFVHWSVLIVILLIFGLSCCCISFILSTMIDKSKTGNVVSIIISILLFSGYFVEESIKNSSNIIRYTCLFTISPVSFVSFFNKIVSFEQGDRSITLFDVWMDKNLKFNFLGLCFSLFLYYTIAIYLDNVLPQGNNFHRHWYFFISDLFSHYRSSNNSSLNSINKSEISYELETKGNQFIEDDPKSLKDATVRVNNIKMTYKLNGKDKEVLKGINFNAFSNEIFAILGHNGAGKTTLINIMTGIISPSKGEIYYNNRSLVGHEIEICSEFGYCPQFDTFNNNLNVGEHIILFGGIKGLRKDEINVEAILKEIDLYEKRENFPNELSGGQRRKLNIALAFLGSPKYVFLDEPTTGLDPYSRKNIWNFLSHKKKGCTIFVTTHYMDEADFLADRKMIIYDGKIICLGSSLFLKNRFDMNYIIDIQLENLNEDILLDRIMKSYCPQSVKLKKIQRHLVTNKNISFSSSPSLYSSLSNPYPSKISDINEQSKKVQYTERKKTDTMTHNKREDTKENYIISYSLPMKYSKSFSKIFLELNRLIKDSNNSIKTFTLTAPTLEELFIKIQSNKEKENLINSSNDIINIDIDDSKLISHSNLESILKENRSTLKLSVLHQMYCIIKLRLKIFTRDKNFAFLYTFFPVCISILCIYFAKKFINSSNDLHHFRQLEISSDIYKDGQWFKDENGMAAGKTLNIINNIGMNLKNSLSLQSVNYENELTVTSNKLTPNLKYIGGFGGFGDINNDFSSPLKFNIFYNNTCNFALPIAINLISNAILSDANIQQQISVTYQPFSNYESKEEFVNDNNNILNLSKVFNKCYAEPLVMVIISITLSLTLSIYGPLMVKEREIGITHQLLLKGTKLFTYWISILISDFICIFIPVILIFATGVFSNIDIFNYQYLPYTVGITILWIISSLIYQYIFCYFFEKYEKVSFLVLLLNPIISIFIGIVIYFIFMGSNIDFLLKYTDHLEIKPTNNNKLYAFLIFYSPSFISALYSELSSHILKIDISSSNEEIQSFLSSNQVSEILNNSSISYAEKSELITEKFLKSKLPSLEDILNYDNHKFLKFIIFLIGLILIYSIILFLLERTKIKKFKNSIKNKYSDKEIKENKNSLEKGPDDVFNEYKRVKYFLEKNQRDINNETMGIRMHTPKIKNYPSIKIFELTKDFSMSAKEMGKRRRLNEKNKYEKAINETKTETETKFKSTSVFNSNENNTVISQSKIQQSNSFNKGSLFQKMDNRITYDEKKKKYIQRIVNNVTFGINNGECIGLLGPNGAGKTTIISIITGLLSYTHGTIKYDQNDLNENINNLHSLSIGYCAQYDSLWDLLTVKETIEFYLNICGYPAKKIQKIAQKLMKSCDIEMHSNKKICEISGGTKRKLSLIISICSSPNYLILDEPSAGMDPFTRRYIWKLITDLKTACKTATILTTHSTEEAEALSDRIAILIKGKLICIDSEKNIKMKYNNKYVLEVFTDYPDQFENELIKKRNIFGLTSEESYEVESSLKHQKYFVQMKTENIAKVFSIMEYTKDIGLVSQYNFGQFSLEEVFINFINNIK</sequence>
<feature type="transmembrane region" description="Helical" evidence="9">
    <location>
        <begin position="1324"/>
        <end position="1341"/>
    </location>
</feature>
<evidence type="ECO:0000256" key="1">
    <source>
        <dbReference type="ARBA" id="ARBA00004141"/>
    </source>
</evidence>
<feature type="transmembrane region" description="Helical" evidence="9">
    <location>
        <begin position="1278"/>
        <end position="1299"/>
    </location>
</feature>